<dbReference type="GO" id="GO:0010494">
    <property type="term" value="C:cytoplasmic stress granule"/>
    <property type="evidence" value="ECO:0007669"/>
    <property type="project" value="TreeGrafter"/>
</dbReference>
<dbReference type="GO" id="GO:0098964">
    <property type="term" value="P:anterograde dendritic transport of messenger ribonucleoprotein complex"/>
    <property type="evidence" value="ECO:0007669"/>
    <property type="project" value="TreeGrafter"/>
</dbReference>
<evidence type="ECO:0000259" key="5">
    <source>
        <dbReference type="PROSITE" id="PS50137"/>
    </source>
</evidence>
<dbReference type="PANTHER" id="PTHR46054">
    <property type="entry name" value="MATERNAL EFFECT PROTEIN STAUFEN"/>
    <property type="match status" value="1"/>
</dbReference>
<feature type="region of interest" description="Disordered" evidence="4">
    <location>
        <begin position="200"/>
        <end position="220"/>
    </location>
</feature>
<dbReference type="PANTHER" id="PTHR46054:SF3">
    <property type="entry name" value="MATERNAL EFFECT PROTEIN STAUFEN"/>
    <property type="match status" value="1"/>
</dbReference>
<keyword evidence="7" id="KW-1185">Reference proteome</keyword>
<dbReference type="Gene3D" id="3.30.160.20">
    <property type="match status" value="5"/>
</dbReference>
<evidence type="ECO:0000256" key="4">
    <source>
        <dbReference type="SAM" id="MobiDB-lite"/>
    </source>
</evidence>
<dbReference type="GO" id="GO:0035418">
    <property type="term" value="P:protein localization to synapse"/>
    <property type="evidence" value="ECO:0007669"/>
    <property type="project" value="TreeGrafter"/>
</dbReference>
<dbReference type="EMBL" id="CAACVG010015036">
    <property type="protein sequence ID" value="VEN64008.1"/>
    <property type="molecule type" value="Genomic_DNA"/>
</dbReference>
<dbReference type="GO" id="GO:0008298">
    <property type="term" value="P:intracellular mRNA localization"/>
    <property type="evidence" value="ECO:0007669"/>
    <property type="project" value="TreeGrafter"/>
</dbReference>
<gene>
    <name evidence="6" type="ORF">CALMAC_LOCUS20663</name>
</gene>
<evidence type="ECO:0000256" key="1">
    <source>
        <dbReference type="ARBA" id="ARBA00022737"/>
    </source>
</evidence>
<dbReference type="GO" id="GO:0043025">
    <property type="term" value="C:neuronal cell body"/>
    <property type="evidence" value="ECO:0007669"/>
    <property type="project" value="TreeGrafter"/>
</dbReference>
<feature type="domain" description="DRBM" evidence="5">
    <location>
        <begin position="309"/>
        <end position="344"/>
    </location>
</feature>
<dbReference type="InterPro" id="IPR014720">
    <property type="entry name" value="dsRBD_dom"/>
</dbReference>
<feature type="region of interest" description="Disordered" evidence="4">
    <location>
        <begin position="99"/>
        <end position="120"/>
    </location>
</feature>
<keyword evidence="2 3" id="KW-0694">RNA-binding</keyword>
<dbReference type="GO" id="GO:0007281">
    <property type="term" value="P:germ cell development"/>
    <property type="evidence" value="ECO:0007669"/>
    <property type="project" value="TreeGrafter"/>
</dbReference>
<dbReference type="OrthoDB" id="10037267at2759"/>
<dbReference type="Proteomes" id="UP000410492">
    <property type="component" value="Unassembled WGS sequence"/>
</dbReference>
<feature type="region of interest" description="Disordered" evidence="4">
    <location>
        <begin position="60"/>
        <end position="85"/>
    </location>
</feature>
<feature type="domain" description="DRBM" evidence="5">
    <location>
        <begin position="493"/>
        <end position="561"/>
    </location>
</feature>
<dbReference type="InterPro" id="IPR051740">
    <property type="entry name" value="DRBM-containing_protein"/>
</dbReference>
<dbReference type="GO" id="GO:0010468">
    <property type="term" value="P:regulation of gene expression"/>
    <property type="evidence" value="ECO:0007669"/>
    <property type="project" value="UniProtKB-ARBA"/>
</dbReference>
<dbReference type="InterPro" id="IPR032478">
    <property type="entry name" value="Staufen_C"/>
</dbReference>
<evidence type="ECO:0000256" key="3">
    <source>
        <dbReference type="PROSITE-ProRule" id="PRU00266"/>
    </source>
</evidence>
<dbReference type="PROSITE" id="PS50137">
    <property type="entry name" value="DS_RBD"/>
    <property type="match status" value="4"/>
</dbReference>
<protein>
    <recommendedName>
        <fullName evidence="5">DRBM domain-containing protein</fullName>
    </recommendedName>
</protein>
<feature type="domain" description="DRBM" evidence="5">
    <location>
        <begin position="383"/>
        <end position="450"/>
    </location>
</feature>
<feature type="compositionally biased region" description="Polar residues" evidence="4">
    <location>
        <begin position="347"/>
        <end position="360"/>
    </location>
</feature>
<evidence type="ECO:0000256" key="2">
    <source>
        <dbReference type="ARBA" id="ARBA00022884"/>
    </source>
</evidence>
<dbReference type="GO" id="GO:0003729">
    <property type="term" value="F:mRNA binding"/>
    <property type="evidence" value="ECO:0007669"/>
    <property type="project" value="TreeGrafter"/>
</dbReference>
<name>A0A653DUW3_CALMS</name>
<dbReference type="CDD" id="cd19860">
    <property type="entry name" value="DSRM_STAU_rpt4"/>
    <property type="match status" value="1"/>
</dbReference>
<dbReference type="Pfam" id="PF16482">
    <property type="entry name" value="Staufen_C"/>
    <property type="match status" value="1"/>
</dbReference>
<sequence>MQAYFYPNKVDPLQNMYHTTHPIIRMQMQQMGPPPNQRTPMLMSMPATGVLVSMSTGPTLITTTSIPQQPTQQQPPQPKQQPQIQQVYHYENAAIPVEPDQHPADQQHQQPNTNTLSNQPNATLANIKEKTPMCLVNELARYNKVQHQYRLTGEQGPAHKKIFTVTLKLGNEEYEAEGPSIKKAQHSAAAQALAKTEFKHPPPKTVRNRPGARPTNPGIVTPTVELNALAMKRGERTVYVVENGGLPPHQGYLAQTGYYPRHNLYNAQQQPQRFAYDGRRNIRGHYPYHDNRYYGQFRPGAPHNPGDPYTVRLRVGEREYPGQGYTVQAARHDAAAKAIEHIKQLEQNDGSASSSVESGGQMNGGEPSAPESVSSDINTDLKSPISLVYEIALKRNLNVTFEVLSEKGPPHMKVFVTQCRVGNFVADGEGNGKKISKKRSAEKMLEELSKLPPLPAIMNIAQLKRKRVPNKKKTRNLIKVNVDKASESVEEINPISRLIQIQQANKEREPVYTVLEERGAPRRREFVIEASVNGHSCTGVGPNKKIAKRNAAEALLAELGHTTNAPSNKPCCPKPDKEPEPNVMQHCNDKGRKVTFVEDNQQEHQAPQCIGGSGGRQLVPGVLLVTDQSSTGFQKQKDAVNDKPMQVQQQQIKGPPPIQGVRSKDKLLYLAQLLNIQVQFSDFPKANHEMYLTLVSLGTNPPQVCHGEGATTDASHEKAALEALRVLSELGLDIALGKETATSNGAPRVVPVKSPVNQNGVKK</sequence>
<dbReference type="FunFam" id="3.30.160.20:FF:000007">
    <property type="entry name" value="Double-stranded RNA-binding protein Staufen homolog 1"/>
    <property type="match status" value="2"/>
</dbReference>
<dbReference type="GO" id="GO:0032839">
    <property type="term" value="C:dendrite cytoplasm"/>
    <property type="evidence" value="ECO:0007669"/>
    <property type="project" value="GOC"/>
</dbReference>
<keyword evidence="1" id="KW-0677">Repeat</keyword>
<accession>A0A653DUW3</accession>
<organism evidence="6 7">
    <name type="scientific">Callosobruchus maculatus</name>
    <name type="common">Southern cowpea weevil</name>
    <name type="synonym">Pulse bruchid</name>
    <dbReference type="NCBI Taxonomy" id="64391"/>
    <lineage>
        <taxon>Eukaryota</taxon>
        <taxon>Metazoa</taxon>
        <taxon>Ecdysozoa</taxon>
        <taxon>Arthropoda</taxon>
        <taxon>Hexapoda</taxon>
        <taxon>Insecta</taxon>
        <taxon>Pterygota</taxon>
        <taxon>Neoptera</taxon>
        <taxon>Endopterygota</taxon>
        <taxon>Coleoptera</taxon>
        <taxon>Polyphaga</taxon>
        <taxon>Cucujiformia</taxon>
        <taxon>Chrysomeloidea</taxon>
        <taxon>Chrysomelidae</taxon>
        <taxon>Bruchinae</taxon>
        <taxon>Bruchini</taxon>
        <taxon>Callosobruchus</taxon>
    </lineage>
</organism>
<dbReference type="CDD" id="cd19857">
    <property type="entry name" value="DSRM_STAU_rpt1"/>
    <property type="match status" value="1"/>
</dbReference>
<evidence type="ECO:0000313" key="6">
    <source>
        <dbReference type="EMBL" id="VEN64008.1"/>
    </source>
</evidence>
<dbReference type="GO" id="GO:0005886">
    <property type="term" value="C:plasma membrane"/>
    <property type="evidence" value="ECO:0007669"/>
    <property type="project" value="TreeGrafter"/>
</dbReference>
<dbReference type="SUPFAM" id="SSF54768">
    <property type="entry name" value="dsRNA-binding domain-like"/>
    <property type="match status" value="4"/>
</dbReference>
<dbReference type="SMART" id="SM00358">
    <property type="entry name" value="DSRM"/>
    <property type="match status" value="4"/>
</dbReference>
<dbReference type="Pfam" id="PF00035">
    <property type="entry name" value="dsrm"/>
    <property type="match status" value="3"/>
</dbReference>
<dbReference type="CDD" id="cd19859">
    <property type="entry name" value="DSRM_STAU_rpt3"/>
    <property type="match status" value="1"/>
</dbReference>
<dbReference type="AlphaFoldDB" id="A0A653DUW3"/>
<dbReference type="CDD" id="cd19861">
    <property type="entry name" value="DSRM_STAU_rpt5"/>
    <property type="match status" value="1"/>
</dbReference>
<feature type="region of interest" description="Disordered" evidence="4">
    <location>
        <begin position="345"/>
        <end position="377"/>
    </location>
</feature>
<dbReference type="FunFam" id="3.30.160.20:FF:000073">
    <property type="entry name" value="Double-stranded RNA-binding protein Staufen homolog"/>
    <property type="match status" value="1"/>
</dbReference>
<feature type="domain" description="DRBM" evidence="5">
    <location>
        <begin position="131"/>
        <end position="198"/>
    </location>
</feature>
<proteinExistence type="predicted"/>
<dbReference type="GO" id="GO:0003725">
    <property type="term" value="F:double-stranded RNA binding"/>
    <property type="evidence" value="ECO:0007669"/>
    <property type="project" value="TreeGrafter"/>
</dbReference>
<feature type="compositionally biased region" description="Low complexity" evidence="4">
    <location>
        <begin position="60"/>
        <end position="72"/>
    </location>
</feature>
<evidence type="ECO:0000313" key="7">
    <source>
        <dbReference type="Proteomes" id="UP000410492"/>
    </source>
</evidence>
<reference evidence="6 7" key="1">
    <citation type="submission" date="2019-01" db="EMBL/GenBank/DDBJ databases">
        <authorList>
            <person name="Sayadi A."/>
        </authorList>
    </citation>
    <scope>NUCLEOTIDE SEQUENCE [LARGE SCALE GENOMIC DNA]</scope>
</reference>
<feature type="region of interest" description="Disordered" evidence="4">
    <location>
        <begin position="743"/>
        <end position="763"/>
    </location>
</feature>